<dbReference type="GO" id="GO:0043565">
    <property type="term" value="F:sequence-specific DNA binding"/>
    <property type="evidence" value="ECO:0007669"/>
    <property type="project" value="InterPro"/>
</dbReference>
<keyword evidence="5" id="KW-0238">DNA-binding</keyword>
<proteinExistence type="predicted"/>
<dbReference type="Pfam" id="PF00105">
    <property type="entry name" value="zf-C4"/>
    <property type="match status" value="1"/>
</dbReference>
<dbReference type="InterPro" id="IPR000536">
    <property type="entry name" value="Nucl_hrmn_rcpt_lig-bd"/>
</dbReference>
<feature type="non-terminal residue" evidence="11">
    <location>
        <position position="1"/>
    </location>
</feature>
<keyword evidence="4" id="KW-0805">Transcription regulation</keyword>
<name>A0AAV5VV19_9BILA</name>
<dbReference type="Proteomes" id="UP001432322">
    <property type="component" value="Unassembled WGS sequence"/>
</dbReference>
<dbReference type="SUPFAM" id="SSF48508">
    <property type="entry name" value="Nuclear receptor ligand-binding domain"/>
    <property type="match status" value="1"/>
</dbReference>
<dbReference type="PROSITE" id="PS51843">
    <property type="entry name" value="NR_LBD"/>
    <property type="match status" value="1"/>
</dbReference>
<protein>
    <recommendedName>
        <fullName evidence="13">Nuclear receptor</fullName>
    </recommendedName>
</protein>
<dbReference type="SMART" id="SM00399">
    <property type="entry name" value="ZnF_C4"/>
    <property type="match status" value="1"/>
</dbReference>
<evidence type="ECO:0000256" key="3">
    <source>
        <dbReference type="ARBA" id="ARBA00022833"/>
    </source>
</evidence>
<keyword evidence="12" id="KW-1185">Reference proteome</keyword>
<evidence type="ECO:0000256" key="2">
    <source>
        <dbReference type="ARBA" id="ARBA00022771"/>
    </source>
</evidence>
<organism evidence="11 12">
    <name type="scientific">Pristionchus fissidentatus</name>
    <dbReference type="NCBI Taxonomy" id="1538716"/>
    <lineage>
        <taxon>Eukaryota</taxon>
        <taxon>Metazoa</taxon>
        <taxon>Ecdysozoa</taxon>
        <taxon>Nematoda</taxon>
        <taxon>Chromadorea</taxon>
        <taxon>Rhabditida</taxon>
        <taxon>Rhabditina</taxon>
        <taxon>Diplogasteromorpha</taxon>
        <taxon>Diplogasteroidea</taxon>
        <taxon>Neodiplogasteridae</taxon>
        <taxon>Pristionchus</taxon>
    </lineage>
</organism>
<dbReference type="GO" id="GO:0008270">
    <property type="term" value="F:zinc ion binding"/>
    <property type="evidence" value="ECO:0007669"/>
    <property type="project" value="UniProtKB-KW"/>
</dbReference>
<keyword evidence="6" id="KW-0804">Transcription</keyword>
<sequence length="343" mass="39591">RSCLVCSAPVVFAQLGMDVCRACCEFFKRVRTSGNEYPCRQGNGKCPTTQAKRSICRRCRFDKCVTVGLKYGGPVIQRKLPAPSILERIEHEWKSFIERRRVQELALAKASGWKNRIEHPTELYNVHEMTCYEIFGVFVAESFTFFKRAFPAFGELCSQERELIFKDFVGKYSLIECYYRSRLLWGGVQQFIMCSVVTCYDVGLPMGSEAIEKDNAVNRLLHTRSAADELHSVLLPVFNKSNIVEKEYHALIALLLCELDVSCGVSEDALVILDRYRKEILEDLQAYYKNELGLTDYSTRLGNLMSLNHVLQECRSLFSVVIRFYDSMFDLYVTNDMMKRFFL</sequence>
<accession>A0AAV5VV19</accession>
<evidence type="ECO:0000256" key="1">
    <source>
        <dbReference type="ARBA" id="ARBA00022723"/>
    </source>
</evidence>
<evidence type="ECO:0000259" key="10">
    <source>
        <dbReference type="PROSITE" id="PS51843"/>
    </source>
</evidence>
<dbReference type="AlphaFoldDB" id="A0AAV5VV19"/>
<dbReference type="Pfam" id="PF00104">
    <property type="entry name" value="Hormone_recep"/>
    <property type="match status" value="1"/>
</dbReference>
<evidence type="ECO:0000256" key="6">
    <source>
        <dbReference type="ARBA" id="ARBA00023163"/>
    </source>
</evidence>
<evidence type="ECO:0008006" key="13">
    <source>
        <dbReference type="Google" id="ProtNLM"/>
    </source>
</evidence>
<evidence type="ECO:0000313" key="11">
    <source>
        <dbReference type="EMBL" id="GMT21900.1"/>
    </source>
</evidence>
<dbReference type="PROSITE" id="PS51030">
    <property type="entry name" value="NUCLEAR_REC_DBD_2"/>
    <property type="match status" value="1"/>
</dbReference>
<dbReference type="PANTHER" id="PTHR46011:SF6">
    <property type="entry name" value="HIGH ZINC ACTIVATED NUCLEAR RECEPTOR PROTEIN"/>
    <property type="match status" value="1"/>
</dbReference>
<feature type="domain" description="Nuclear receptor" evidence="9">
    <location>
        <begin position="1"/>
        <end position="76"/>
    </location>
</feature>
<dbReference type="GO" id="GO:0003700">
    <property type="term" value="F:DNA-binding transcription factor activity"/>
    <property type="evidence" value="ECO:0007669"/>
    <property type="project" value="InterPro"/>
</dbReference>
<dbReference type="EMBL" id="BTSY01000004">
    <property type="protein sequence ID" value="GMT21900.1"/>
    <property type="molecule type" value="Genomic_DNA"/>
</dbReference>
<dbReference type="Gene3D" id="1.10.565.10">
    <property type="entry name" value="Retinoid X Receptor"/>
    <property type="match status" value="1"/>
</dbReference>
<feature type="non-terminal residue" evidence="11">
    <location>
        <position position="343"/>
    </location>
</feature>
<keyword evidence="3" id="KW-0862">Zinc</keyword>
<reference evidence="11" key="1">
    <citation type="submission" date="2023-10" db="EMBL/GenBank/DDBJ databases">
        <title>Genome assembly of Pristionchus species.</title>
        <authorList>
            <person name="Yoshida K."/>
            <person name="Sommer R.J."/>
        </authorList>
    </citation>
    <scope>NUCLEOTIDE SEQUENCE</scope>
    <source>
        <strain evidence="11">RS5133</strain>
    </source>
</reference>
<dbReference type="InterPro" id="IPR035500">
    <property type="entry name" value="NHR-like_dom_sf"/>
</dbReference>
<keyword evidence="1" id="KW-0479">Metal-binding</keyword>
<dbReference type="PANTHER" id="PTHR46011">
    <property type="entry name" value="NUCLEAR HORMONE RECEPTOR FAMILY MEMBER NHR-86-RELATED"/>
    <property type="match status" value="1"/>
</dbReference>
<dbReference type="GO" id="GO:0005634">
    <property type="term" value="C:nucleus"/>
    <property type="evidence" value="ECO:0007669"/>
    <property type="project" value="TreeGrafter"/>
</dbReference>
<dbReference type="Gene3D" id="3.30.50.10">
    <property type="entry name" value="Erythroid Transcription Factor GATA-1, subunit A"/>
    <property type="match status" value="1"/>
</dbReference>
<gene>
    <name evidence="11" type="ORF">PFISCL1PPCAC_13197</name>
</gene>
<dbReference type="InterPro" id="IPR013088">
    <property type="entry name" value="Znf_NHR/GATA"/>
</dbReference>
<evidence type="ECO:0000256" key="4">
    <source>
        <dbReference type="ARBA" id="ARBA00023015"/>
    </source>
</evidence>
<keyword evidence="7" id="KW-0675">Receptor</keyword>
<keyword evidence="8" id="KW-0539">Nucleus</keyword>
<evidence type="ECO:0000313" key="12">
    <source>
        <dbReference type="Proteomes" id="UP001432322"/>
    </source>
</evidence>
<dbReference type="SMART" id="SM00430">
    <property type="entry name" value="HOLI"/>
    <property type="match status" value="1"/>
</dbReference>
<dbReference type="InterPro" id="IPR001628">
    <property type="entry name" value="Znf_hrmn_rcpt"/>
</dbReference>
<evidence type="ECO:0000259" key="9">
    <source>
        <dbReference type="PROSITE" id="PS51030"/>
    </source>
</evidence>
<keyword evidence="2" id="KW-0863">Zinc-finger</keyword>
<evidence type="ECO:0000256" key="7">
    <source>
        <dbReference type="ARBA" id="ARBA00023170"/>
    </source>
</evidence>
<dbReference type="SUPFAM" id="SSF57716">
    <property type="entry name" value="Glucocorticoid receptor-like (DNA-binding domain)"/>
    <property type="match status" value="1"/>
</dbReference>
<feature type="domain" description="NR LBD" evidence="10">
    <location>
        <begin position="103"/>
        <end position="343"/>
    </location>
</feature>
<evidence type="ECO:0000256" key="8">
    <source>
        <dbReference type="ARBA" id="ARBA00023242"/>
    </source>
</evidence>
<evidence type="ECO:0000256" key="5">
    <source>
        <dbReference type="ARBA" id="ARBA00023125"/>
    </source>
</evidence>
<comment type="caution">
    <text evidence="11">The sequence shown here is derived from an EMBL/GenBank/DDBJ whole genome shotgun (WGS) entry which is preliminary data.</text>
</comment>